<dbReference type="Proteomes" id="UP000297716">
    <property type="component" value="Unassembled WGS sequence"/>
</dbReference>
<feature type="region of interest" description="Disordered" evidence="1">
    <location>
        <begin position="1"/>
        <end position="22"/>
    </location>
</feature>
<gene>
    <name evidence="2" type="ORF">E0Z10_g3595</name>
</gene>
<organism evidence="2 3">
    <name type="scientific">Xylaria hypoxylon</name>
    <dbReference type="NCBI Taxonomy" id="37992"/>
    <lineage>
        <taxon>Eukaryota</taxon>
        <taxon>Fungi</taxon>
        <taxon>Dikarya</taxon>
        <taxon>Ascomycota</taxon>
        <taxon>Pezizomycotina</taxon>
        <taxon>Sordariomycetes</taxon>
        <taxon>Xylariomycetidae</taxon>
        <taxon>Xylariales</taxon>
        <taxon>Xylariaceae</taxon>
        <taxon>Xylaria</taxon>
    </lineage>
</organism>
<comment type="caution">
    <text evidence="2">The sequence shown here is derived from an EMBL/GenBank/DDBJ whole genome shotgun (WGS) entry which is preliminary data.</text>
</comment>
<name>A0A4Z0YN25_9PEZI</name>
<reference evidence="2 3" key="1">
    <citation type="submission" date="2019-03" db="EMBL/GenBank/DDBJ databases">
        <title>Draft genome sequence of Xylaria hypoxylon DSM 108379, a ubiquitous saprotrophic-parasitic fungi on hardwood.</title>
        <authorList>
            <person name="Buettner E."/>
            <person name="Leonhardt S."/>
            <person name="Gebauer A.M."/>
            <person name="Liers C."/>
            <person name="Hofrichter M."/>
            <person name="Kellner H."/>
        </authorList>
    </citation>
    <scope>NUCLEOTIDE SEQUENCE [LARGE SCALE GENOMIC DNA]</scope>
    <source>
        <strain evidence="2 3">DSM 108379</strain>
    </source>
</reference>
<accession>A0A4Z0YN25</accession>
<keyword evidence="3" id="KW-1185">Reference proteome</keyword>
<protein>
    <submittedName>
        <fullName evidence="2">Uncharacterized protein</fullName>
    </submittedName>
</protein>
<sequence>MYAPLPRRSTGRVAPQLGRDSTGQIHNVIYRKSITNPSRPERDFPSPEILTIAYTAYTAHTAYTANQSSNFQLTSPLVKGNMSHPYSTRTDCPYLENHHLLVDDALPLPTDRSSTHPSIQRITSWVEFESKPKWKVTIEPSTAVPPILTDNTFAMYNALKDEDIVKPLSAAGSDVITKLPGINNLILASPPSRPLTLVPICDEDEIFHDDLSIIDKVQQYIV</sequence>
<dbReference type="AlphaFoldDB" id="A0A4Z0YN25"/>
<proteinExistence type="predicted"/>
<evidence type="ECO:0000256" key="1">
    <source>
        <dbReference type="SAM" id="MobiDB-lite"/>
    </source>
</evidence>
<evidence type="ECO:0000313" key="2">
    <source>
        <dbReference type="EMBL" id="TGJ85167.1"/>
    </source>
</evidence>
<dbReference type="EMBL" id="SKBN01000051">
    <property type="protein sequence ID" value="TGJ85167.1"/>
    <property type="molecule type" value="Genomic_DNA"/>
</dbReference>
<evidence type="ECO:0000313" key="3">
    <source>
        <dbReference type="Proteomes" id="UP000297716"/>
    </source>
</evidence>